<feature type="transmembrane region" description="Helical" evidence="13">
    <location>
        <begin position="116"/>
        <end position="136"/>
    </location>
</feature>
<evidence type="ECO:0000256" key="5">
    <source>
        <dbReference type="ARBA" id="ARBA00022692"/>
    </source>
</evidence>
<feature type="transmembrane region" description="Helical" evidence="13">
    <location>
        <begin position="59"/>
        <end position="76"/>
    </location>
</feature>
<keyword evidence="6" id="KW-0256">Endoplasmic reticulum</keyword>
<dbReference type="GO" id="GO:0106245">
    <property type="term" value="F:L-serine-phosphatidylethanolamine phosphatidyltransferase activity"/>
    <property type="evidence" value="ECO:0007669"/>
    <property type="project" value="InterPro"/>
</dbReference>
<dbReference type="GO" id="GO:0005789">
    <property type="term" value="C:endoplasmic reticulum membrane"/>
    <property type="evidence" value="ECO:0007669"/>
    <property type="project" value="UniProtKB-SubCell"/>
</dbReference>
<dbReference type="Proteomes" id="UP000319731">
    <property type="component" value="Unassembled WGS sequence"/>
</dbReference>
<evidence type="ECO:0000256" key="10">
    <source>
        <dbReference type="ARBA" id="ARBA00023209"/>
    </source>
</evidence>
<keyword evidence="8" id="KW-0443">Lipid metabolism</keyword>
<evidence type="ECO:0000256" key="6">
    <source>
        <dbReference type="ARBA" id="ARBA00022824"/>
    </source>
</evidence>
<reference evidence="14 15" key="1">
    <citation type="journal article" date="2019" name="Sci. Rep.">
        <title>Comparative genomics of chytrid fungi reveal insights into the obligate biotrophic and pathogenic lifestyle of Synchytrium endobioticum.</title>
        <authorList>
            <person name="van de Vossenberg B.T.L.H."/>
            <person name="Warris S."/>
            <person name="Nguyen H.D.T."/>
            <person name="van Gent-Pelzer M.P.E."/>
            <person name="Joly D.L."/>
            <person name="van de Geest H.C."/>
            <person name="Bonants P.J.M."/>
            <person name="Smith D.S."/>
            <person name="Levesque C.A."/>
            <person name="van der Lee T.A.J."/>
        </authorList>
    </citation>
    <scope>NUCLEOTIDE SEQUENCE [LARGE SCALE GENOMIC DNA]</scope>
    <source>
        <strain evidence="14 15">JEL517</strain>
    </source>
</reference>
<evidence type="ECO:0000256" key="12">
    <source>
        <dbReference type="ARBA" id="ARBA00025707"/>
    </source>
</evidence>
<keyword evidence="4" id="KW-0808">Transferase</keyword>
<evidence type="ECO:0000256" key="11">
    <source>
        <dbReference type="ARBA" id="ARBA00023264"/>
    </source>
</evidence>
<gene>
    <name evidence="14" type="ORF">SmJEL517_g02309</name>
</gene>
<dbReference type="PANTHER" id="PTHR15362:SF7">
    <property type="entry name" value="PHOSPHATIDYLSERINE SYNTHASE 2"/>
    <property type="match status" value="1"/>
</dbReference>
<dbReference type="InterPro" id="IPR004277">
    <property type="entry name" value="PSS"/>
</dbReference>
<keyword evidence="3" id="KW-0444">Lipid biosynthesis</keyword>
<comment type="subcellular location">
    <subcellularLocation>
        <location evidence="1">Endoplasmic reticulum membrane</location>
        <topology evidence="1">Multi-pass membrane protein</topology>
    </subcellularLocation>
</comment>
<dbReference type="Pfam" id="PF03034">
    <property type="entry name" value="PSS"/>
    <property type="match status" value="1"/>
</dbReference>
<evidence type="ECO:0000256" key="1">
    <source>
        <dbReference type="ARBA" id="ARBA00004477"/>
    </source>
</evidence>
<dbReference type="AlphaFoldDB" id="A0A507CCE2"/>
<dbReference type="STRING" id="1806994.A0A507CCE2"/>
<keyword evidence="10" id="KW-0594">Phospholipid biosynthesis</keyword>
<dbReference type="OrthoDB" id="10265393at2759"/>
<keyword evidence="11" id="KW-1208">Phospholipid metabolism</keyword>
<evidence type="ECO:0000256" key="3">
    <source>
        <dbReference type="ARBA" id="ARBA00022516"/>
    </source>
</evidence>
<feature type="transmembrane region" description="Helical" evidence="13">
    <location>
        <begin position="88"/>
        <end position="104"/>
    </location>
</feature>
<dbReference type="GO" id="GO:0006659">
    <property type="term" value="P:phosphatidylserine biosynthetic process"/>
    <property type="evidence" value="ECO:0007669"/>
    <property type="project" value="InterPro"/>
</dbReference>
<evidence type="ECO:0000256" key="13">
    <source>
        <dbReference type="SAM" id="Phobius"/>
    </source>
</evidence>
<dbReference type="EMBL" id="QEAO01000009">
    <property type="protein sequence ID" value="TPX35235.1"/>
    <property type="molecule type" value="Genomic_DNA"/>
</dbReference>
<feature type="transmembrane region" description="Helical" evidence="13">
    <location>
        <begin position="395"/>
        <end position="412"/>
    </location>
</feature>
<proteinExistence type="predicted"/>
<evidence type="ECO:0000256" key="4">
    <source>
        <dbReference type="ARBA" id="ARBA00022679"/>
    </source>
</evidence>
<protein>
    <recommendedName>
        <fullName evidence="16">Phosphatidylserine synthase</fullName>
    </recommendedName>
</protein>
<comment type="caution">
    <text evidence="14">The sequence shown here is derived from an EMBL/GenBank/DDBJ whole genome shotgun (WGS) entry which is preliminary data.</text>
</comment>
<sequence>MQTVDELIEESIWGGSVSDSELSSKSKKLSRPNLGRDAWLYEYTDQVDVTLEFLYRPRSVLLLILGLSALAVYSFYDQESPVANTKRGLIAAFLILGLVGILQFRDSPFVRPHPAFWRLVLACSVAYQLVLVVILFQNKHDARAMLKFLDPSLGVEPSERSYAEACDITWENIYNGLDIFVVAHSIGWFAKALVIRDYWLCWIMSVLFEVLEYSLEHQLPNFAECWWDHWILDVLLTNWGGIYLGMKACEWLQMKQYSWRGVAQIPTVRGKLKRTLQQLTPHSYTGFRWEMTKTLKNYLSVVAMLYVGSQAELNAFYLKYLLWVPPENSLNAYRLVLFFFMVLPATREVYQYVHDPRCKRLGMHAWMACANIGTELLICIKFGRGEFPQPFPLPVKVFWAIVVFLLIAYPVYQFGYRPMRLKTKAS</sequence>
<evidence type="ECO:0000313" key="15">
    <source>
        <dbReference type="Proteomes" id="UP000319731"/>
    </source>
</evidence>
<feature type="transmembrane region" description="Helical" evidence="13">
    <location>
        <begin position="298"/>
        <end position="320"/>
    </location>
</feature>
<dbReference type="GeneID" id="42003534"/>
<evidence type="ECO:0000256" key="8">
    <source>
        <dbReference type="ARBA" id="ARBA00023098"/>
    </source>
</evidence>
<evidence type="ECO:0000256" key="2">
    <source>
        <dbReference type="ARBA" id="ARBA00005189"/>
    </source>
</evidence>
<keyword evidence="9 13" id="KW-0472">Membrane</keyword>
<comment type="pathway">
    <text evidence="2">Lipid metabolism.</text>
</comment>
<dbReference type="PANTHER" id="PTHR15362">
    <property type="entry name" value="PHOSPHATIDYLINOSITOL SYNTHASE"/>
    <property type="match status" value="1"/>
</dbReference>
<comment type="pathway">
    <text evidence="12">Phospholipid metabolism.</text>
</comment>
<keyword evidence="7 13" id="KW-1133">Transmembrane helix</keyword>
<accession>A0A507CCE2</accession>
<keyword evidence="15" id="KW-1185">Reference proteome</keyword>
<organism evidence="14 15">
    <name type="scientific">Synchytrium microbalum</name>
    <dbReference type="NCBI Taxonomy" id="1806994"/>
    <lineage>
        <taxon>Eukaryota</taxon>
        <taxon>Fungi</taxon>
        <taxon>Fungi incertae sedis</taxon>
        <taxon>Chytridiomycota</taxon>
        <taxon>Chytridiomycota incertae sedis</taxon>
        <taxon>Chytridiomycetes</taxon>
        <taxon>Synchytriales</taxon>
        <taxon>Synchytriaceae</taxon>
        <taxon>Synchytrium</taxon>
    </lineage>
</organism>
<evidence type="ECO:0000256" key="7">
    <source>
        <dbReference type="ARBA" id="ARBA00022989"/>
    </source>
</evidence>
<evidence type="ECO:0000256" key="9">
    <source>
        <dbReference type="ARBA" id="ARBA00023136"/>
    </source>
</evidence>
<evidence type="ECO:0008006" key="16">
    <source>
        <dbReference type="Google" id="ProtNLM"/>
    </source>
</evidence>
<name>A0A507CCE2_9FUNG</name>
<evidence type="ECO:0000313" key="14">
    <source>
        <dbReference type="EMBL" id="TPX35235.1"/>
    </source>
</evidence>
<dbReference type="RefSeq" id="XP_031025762.1">
    <property type="nucleotide sequence ID" value="XM_031168237.1"/>
</dbReference>
<keyword evidence="5 13" id="KW-0812">Transmembrane</keyword>